<dbReference type="InterPro" id="IPR003680">
    <property type="entry name" value="Flavodoxin_fold"/>
</dbReference>
<dbReference type="InterPro" id="IPR029039">
    <property type="entry name" value="Flavoprotein-like_sf"/>
</dbReference>
<accession>A0A1M5JRS9</accession>
<dbReference type="EC" id="1.6.5.-" evidence="6"/>
<evidence type="ECO:0000259" key="7">
    <source>
        <dbReference type="Pfam" id="PF02525"/>
    </source>
</evidence>
<comment type="function">
    <text evidence="6">Also exhibits azoreductase activity. Catalyzes the reductive cleavage of the azo bond in aromatic azo compounds to the corresponding amines.</text>
</comment>
<comment type="catalytic activity">
    <reaction evidence="6">
        <text>2 a quinone + NADH + H(+) = 2 a 1,4-benzosemiquinone + NAD(+)</text>
        <dbReference type="Rhea" id="RHEA:65952"/>
        <dbReference type="ChEBI" id="CHEBI:15378"/>
        <dbReference type="ChEBI" id="CHEBI:57540"/>
        <dbReference type="ChEBI" id="CHEBI:57945"/>
        <dbReference type="ChEBI" id="CHEBI:132124"/>
        <dbReference type="ChEBI" id="CHEBI:134225"/>
    </reaction>
</comment>
<evidence type="ECO:0000256" key="4">
    <source>
        <dbReference type="ARBA" id="ARBA00023027"/>
    </source>
</evidence>
<dbReference type="InterPro" id="IPR023048">
    <property type="entry name" value="NADH:quinone_OxRdtase_FMN_depd"/>
</dbReference>
<name>A0A1M5JRS9_9BACT</name>
<organism evidence="8 9">
    <name type="scientific">Chryseolinea serpens</name>
    <dbReference type="NCBI Taxonomy" id="947013"/>
    <lineage>
        <taxon>Bacteria</taxon>
        <taxon>Pseudomonadati</taxon>
        <taxon>Bacteroidota</taxon>
        <taxon>Cytophagia</taxon>
        <taxon>Cytophagales</taxon>
        <taxon>Fulvivirgaceae</taxon>
        <taxon>Chryseolinea</taxon>
    </lineage>
</organism>
<comment type="caution">
    <text evidence="6">Lacks conserved residue(s) required for the propagation of feature annotation.</text>
</comment>
<dbReference type="PANTHER" id="PTHR43741:SF2">
    <property type="entry name" value="FMN-DEPENDENT NADH:QUINONE OXIDOREDUCTASE"/>
    <property type="match status" value="1"/>
</dbReference>
<reference evidence="8 9" key="1">
    <citation type="submission" date="2016-11" db="EMBL/GenBank/DDBJ databases">
        <authorList>
            <person name="Jaros S."/>
            <person name="Januszkiewicz K."/>
            <person name="Wedrychowicz H."/>
        </authorList>
    </citation>
    <scope>NUCLEOTIDE SEQUENCE [LARGE SCALE GENOMIC DNA]</scope>
    <source>
        <strain evidence="8 9">DSM 24574</strain>
    </source>
</reference>
<dbReference type="GO" id="GO:0010181">
    <property type="term" value="F:FMN binding"/>
    <property type="evidence" value="ECO:0007669"/>
    <property type="project" value="UniProtKB-UniRule"/>
</dbReference>
<dbReference type="Proteomes" id="UP000184212">
    <property type="component" value="Unassembled WGS sequence"/>
</dbReference>
<keyword evidence="3 6" id="KW-0560">Oxidoreductase</keyword>
<dbReference type="AlphaFoldDB" id="A0A1M5JRS9"/>
<dbReference type="STRING" id="947013.SAMN04488109_0237"/>
<comment type="catalytic activity">
    <reaction evidence="5">
        <text>N,N-dimethyl-1,4-phenylenediamine + anthranilate + 2 NAD(+) = 2-(4-dimethylaminophenyl)diazenylbenzoate + 2 NADH + 2 H(+)</text>
        <dbReference type="Rhea" id="RHEA:55872"/>
        <dbReference type="ChEBI" id="CHEBI:15378"/>
        <dbReference type="ChEBI" id="CHEBI:15783"/>
        <dbReference type="ChEBI" id="CHEBI:16567"/>
        <dbReference type="ChEBI" id="CHEBI:57540"/>
        <dbReference type="ChEBI" id="CHEBI:57945"/>
        <dbReference type="ChEBI" id="CHEBI:71579"/>
        <dbReference type="EC" id="1.7.1.17"/>
    </reaction>
    <physiologicalReaction direction="right-to-left" evidence="5">
        <dbReference type="Rhea" id="RHEA:55874"/>
    </physiologicalReaction>
</comment>
<dbReference type="SUPFAM" id="SSF52218">
    <property type="entry name" value="Flavoproteins"/>
    <property type="match status" value="1"/>
</dbReference>
<evidence type="ECO:0000313" key="9">
    <source>
        <dbReference type="Proteomes" id="UP000184212"/>
    </source>
</evidence>
<sequence length="218" mass="24694">MKKVLVINSSARTRVSLSRKLTDVFVDHWKSIHTNPVIRFRELGNTDVPHVNENWIAAAFKPEAARSDDEIETLKISDAYISELREADVIVVGSPMYNWSIPSTLKAYLDQVLRVNETFKVDPTEVQNPYVGLLKNKTVFLLLSRGEQGYEKGGYNEHLDFQSTYLKTVFAIMGIRHIHVIAISGKSPDAEKLKQSIDTAHQSIRDLVEMELADTLQP</sequence>
<dbReference type="GO" id="GO:0016655">
    <property type="term" value="F:oxidoreductase activity, acting on NAD(P)H, quinone or similar compound as acceptor"/>
    <property type="evidence" value="ECO:0007669"/>
    <property type="project" value="InterPro"/>
</dbReference>
<dbReference type="Gene3D" id="3.40.50.360">
    <property type="match status" value="1"/>
</dbReference>
<feature type="domain" description="Flavodoxin-like fold" evidence="7">
    <location>
        <begin position="2"/>
        <end position="204"/>
    </location>
</feature>
<protein>
    <recommendedName>
        <fullName evidence="6">FMN dependent NADH:quinone oxidoreductase</fullName>
        <ecNumber evidence="6">1.6.5.-</ecNumber>
    </recommendedName>
    <alternativeName>
        <fullName evidence="6">Azo-dye reductase</fullName>
    </alternativeName>
    <alternativeName>
        <fullName evidence="6">FMN-dependent NADH-azo compound oxidoreductase</fullName>
    </alternativeName>
    <alternativeName>
        <fullName evidence="6">FMN-dependent NADH-azoreductase</fullName>
        <ecNumber evidence="6">1.7.1.17</ecNumber>
    </alternativeName>
</protein>
<comment type="subunit">
    <text evidence="6">Homodimer.</text>
</comment>
<dbReference type="EC" id="1.7.1.17" evidence="6"/>
<proteinExistence type="inferred from homology"/>
<keyword evidence="2 6" id="KW-0288">FMN</keyword>
<keyword evidence="1 6" id="KW-0285">Flavoprotein</keyword>
<dbReference type="GO" id="GO:0009055">
    <property type="term" value="F:electron transfer activity"/>
    <property type="evidence" value="ECO:0007669"/>
    <property type="project" value="UniProtKB-UniRule"/>
</dbReference>
<gene>
    <name evidence="6" type="primary">azoR</name>
    <name evidence="8" type="ORF">SAMN04488109_0237</name>
</gene>
<comment type="cofactor">
    <cofactor evidence="6">
        <name>FMN</name>
        <dbReference type="ChEBI" id="CHEBI:58210"/>
    </cofactor>
    <text evidence="6">Binds 1 FMN per subunit.</text>
</comment>
<dbReference type="Pfam" id="PF02525">
    <property type="entry name" value="Flavodoxin_2"/>
    <property type="match status" value="1"/>
</dbReference>
<comment type="similarity">
    <text evidence="6">Belongs to the azoreductase type 1 family.</text>
</comment>
<dbReference type="GO" id="GO:0016652">
    <property type="term" value="F:oxidoreductase activity, acting on NAD(P)H as acceptor"/>
    <property type="evidence" value="ECO:0007669"/>
    <property type="project" value="UniProtKB-UniRule"/>
</dbReference>
<comment type="function">
    <text evidence="6">Quinone reductase that provides resistance to thiol-specific stress caused by electrophilic quinones.</text>
</comment>
<dbReference type="OrthoDB" id="9805013at2"/>
<dbReference type="HAMAP" id="MF_01216">
    <property type="entry name" value="Azoreductase_type1"/>
    <property type="match status" value="1"/>
</dbReference>
<dbReference type="InterPro" id="IPR050104">
    <property type="entry name" value="FMN-dep_NADH:Q_OxRdtase_AzoR1"/>
</dbReference>
<feature type="binding site" evidence="6">
    <location>
        <begin position="16"/>
        <end position="18"/>
    </location>
    <ligand>
        <name>FMN</name>
        <dbReference type="ChEBI" id="CHEBI:58210"/>
    </ligand>
</feature>
<evidence type="ECO:0000256" key="3">
    <source>
        <dbReference type="ARBA" id="ARBA00023002"/>
    </source>
</evidence>
<evidence type="ECO:0000256" key="6">
    <source>
        <dbReference type="HAMAP-Rule" id="MF_01216"/>
    </source>
</evidence>
<evidence type="ECO:0000256" key="1">
    <source>
        <dbReference type="ARBA" id="ARBA00022630"/>
    </source>
</evidence>
<evidence type="ECO:0000313" key="8">
    <source>
        <dbReference type="EMBL" id="SHG42990.1"/>
    </source>
</evidence>
<dbReference type="RefSeq" id="WP_073130134.1">
    <property type="nucleotide sequence ID" value="NZ_FQWQ01000001.1"/>
</dbReference>
<dbReference type="PANTHER" id="PTHR43741">
    <property type="entry name" value="FMN-DEPENDENT NADH-AZOREDUCTASE 1"/>
    <property type="match status" value="1"/>
</dbReference>
<dbReference type="EMBL" id="FQWQ01000001">
    <property type="protein sequence ID" value="SHG42990.1"/>
    <property type="molecule type" value="Genomic_DNA"/>
</dbReference>
<keyword evidence="9" id="KW-1185">Reference proteome</keyword>
<feature type="binding site" evidence="6">
    <location>
        <position position="10"/>
    </location>
    <ligand>
        <name>FMN</name>
        <dbReference type="ChEBI" id="CHEBI:58210"/>
    </ligand>
</feature>
<keyword evidence="4 6" id="KW-0520">NAD</keyword>
<evidence type="ECO:0000256" key="5">
    <source>
        <dbReference type="ARBA" id="ARBA00048542"/>
    </source>
</evidence>
<evidence type="ECO:0000256" key="2">
    <source>
        <dbReference type="ARBA" id="ARBA00022643"/>
    </source>
</evidence>